<keyword evidence="2" id="KW-1133">Transmembrane helix</keyword>
<dbReference type="AlphaFoldDB" id="S7UQN6"/>
<evidence type="ECO:0000256" key="1">
    <source>
        <dbReference type="SAM" id="MobiDB-lite"/>
    </source>
</evidence>
<evidence type="ECO:0000313" key="4">
    <source>
        <dbReference type="EMBL" id="EPR60025.1"/>
    </source>
</evidence>
<dbReference type="Proteomes" id="UP000005641">
    <property type="component" value="Unassembled WGS sequence"/>
</dbReference>
<evidence type="ECO:0000256" key="2">
    <source>
        <dbReference type="SAM" id="Phobius"/>
    </source>
</evidence>
<feature type="domain" description="SRS" evidence="3">
    <location>
        <begin position="203"/>
        <end position="306"/>
    </location>
</feature>
<dbReference type="InterPro" id="IPR007226">
    <property type="entry name" value="SRS_dom"/>
</dbReference>
<sequence>MSGKAGSSFQASRGLGYAIGVVVFGVLVCLPVRGTAADATVVTCKKQDGIVSLALKETTKLIKFNCEESWTLYPDLSSSEASKFCEDSSCKNPVPLRGIYKLESGDVPVPSGRVPGRVASKTYTLSMTSQPEKSETLYFNCRAPEAQQDEAERTRSSQATSGSTKTTCIIQVAVHGSESFSDGNSETECTNGRTLVEVIPDSGPKKVVKFRCADQWTLSPVNFEKTLDGEQCTTEQDLADLHLDANRVEGKSYKEGSQVPAYALEISEFPTGKDHVKLCYKCTKNSEGALRTSDQNDNECTIIVDVAPKKSPTGENDEEEQPNENPSTSDSRDHHKSSFVTVGAFLLCSVLGAGQFL</sequence>
<feature type="transmembrane region" description="Helical" evidence="2">
    <location>
        <begin position="339"/>
        <end position="356"/>
    </location>
</feature>
<dbReference type="OrthoDB" id="10382829at2759"/>
<feature type="domain" description="SRS" evidence="3">
    <location>
        <begin position="41"/>
        <end position="174"/>
    </location>
</feature>
<dbReference type="InterPro" id="IPR036755">
    <property type="entry name" value="SRS_dom_sf"/>
</dbReference>
<keyword evidence="2" id="KW-0812">Transmembrane</keyword>
<comment type="caution">
    <text evidence="4">The sequence shown here is derived from an EMBL/GenBank/DDBJ whole genome shotgun (WGS) entry which is preliminary data.</text>
</comment>
<accession>S7UQN6</accession>
<dbReference type="SUPFAM" id="SSF74877">
    <property type="entry name" value="Major surface antigen p30, SAG1"/>
    <property type="match status" value="1"/>
</dbReference>
<feature type="region of interest" description="Disordered" evidence="1">
    <location>
        <begin position="306"/>
        <end position="335"/>
    </location>
</feature>
<protein>
    <submittedName>
        <fullName evidence="4">SAG-related sequence SRS47C</fullName>
    </submittedName>
</protein>
<evidence type="ECO:0000259" key="3">
    <source>
        <dbReference type="Pfam" id="PF04092"/>
    </source>
</evidence>
<dbReference type="GO" id="GO:0016020">
    <property type="term" value="C:membrane"/>
    <property type="evidence" value="ECO:0007669"/>
    <property type="project" value="InterPro"/>
</dbReference>
<dbReference type="Gene3D" id="2.60.40.1320">
    <property type="entry name" value="SRS domain"/>
    <property type="match status" value="2"/>
</dbReference>
<reference evidence="4 5" key="2">
    <citation type="submission" date="2013-05" db="EMBL/GenBank/DDBJ databases">
        <authorList>
            <person name="Sibley D."/>
            <person name="Venepally P."/>
            <person name="Karamycheva S."/>
            <person name="Hadjithomas M."/>
            <person name="Khan A."/>
            <person name="Brunk B."/>
            <person name="Roos D."/>
            <person name="Caler E."/>
            <person name="Lorenzi H."/>
        </authorList>
    </citation>
    <scope>NUCLEOTIDE SEQUENCE [LARGE SCALE GENOMIC DNA]</scope>
    <source>
        <strain evidence="4 5">GT1</strain>
    </source>
</reference>
<organism evidence="4 5">
    <name type="scientific">Toxoplasma gondii (strain ATCC 50853 / GT1)</name>
    <dbReference type="NCBI Taxonomy" id="507601"/>
    <lineage>
        <taxon>Eukaryota</taxon>
        <taxon>Sar</taxon>
        <taxon>Alveolata</taxon>
        <taxon>Apicomplexa</taxon>
        <taxon>Conoidasida</taxon>
        <taxon>Coccidia</taxon>
        <taxon>Eucoccidiorida</taxon>
        <taxon>Eimeriorina</taxon>
        <taxon>Sarcocystidae</taxon>
        <taxon>Toxoplasma</taxon>
    </lineage>
</organism>
<proteinExistence type="predicted"/>
<reference evidence="4 5" key="1">
    <citation type="submission" date="2006-05" db="EMBL/GenBank/DDBJ databases">
        <authorList>
            <person name="Paulsen I."/>
        </authorList>
    </citation>
    <scope>NUCLEOTIDE SEQUENCE [LARGE SCALE GENOMIC DNA]</scope>
    <source>
        <strain evidence="4 5">GT1</strain>
    </source>
</reference>
<name>S7UQN6_TOXGG</name>
<evidence type="ECO:0000313" key="5">
    <source>
        <dbReference type="Proteomes" id="UP000005641"/>
    </source>
</evidence>
<dbReference type="EMBL" id="AAQM03000200">
    <property type="protein sequence ID" value="EPR60025.1"/>
    <property type="molecule type" value="Genomic_DNA"/>
</dbReference>
<keyword evidence="2" id="KW-0472">Membrane</keyword>
<dbReference type="Pfam" id="PF04092">
    <property type="entry name" value="SAG"/>
    <property type="match status" value="2"/>
</dbReference>
<feature type="transmembrane region" description="Helical" evidence="2">
    <location>
        <begin position="14"/>
        <end position="32"/>
    </location>
</feature>
<gene>
    <name evidence="4" type="ORF">TGGT1_275370</name>
</gene>
<dbReference type="VEuPathDB" id="ToxoDB:TGGT1_275370"/>